<dbReference type="AlphaFoldDB" id="A0A848IZL1"/>
<dbReference type="SUPFAM" id="SSF56935">
    <property type="entry name" value="Porins"/>
    <property type="match status" value="1"/>
</dbReference>
<name>A0A848IZL1_9BACT</name>
<proteinExistence type="predicted"/>
<dbReference type="Gene3D" id="2.40.160.10">
    <property type="entry name" value="Porin"/>
    <property type="match status" value="1"/>
</dbReference>
<dbReference type="Pfam" id="PF07396">
    <property type="entry name" value="Porin_O_P"/>
    <property type="match status" value="1"/>
</dbReference>
<accession>A0A848IZL1</accession>
<dbReference type="RefSeq" id="WP_169678053.1">
    <property type="nucleotide sequence ID" value="NZ_JABBNU010000002.1"/>
</dbReference>
<sequence>MNLRKLFFSLLLIGAACPKIFSQKLNKDTYGKGHNIVANDSSFALNFEARFQSLYVGVQNRDQNTYSDQFLIRRARLKFKGFVYNPRLTYKFELALSNRDIRSGGIPQSGNTANIVLDAVVKYKLTKNLEIWAGQTKLPGNIERVISSGALQLVDRSNLNSKFNIDRDAGVQLRYQNDYLRVKTAISSGEGRNMTVSNVGGYDYTTRVEWLPFGNFSGKGDYFGADLKREDSPKLMLGFTYDYNDGATREKGQTGAFLSQKRDLKTVFLDAHLKYKGFSSMIEYAKKEAVNSPVVMEENGDVMEAFYVGNGFNAQMGYLFKNNFEIAGRYTEVNPNEETQKNKNQQYTVGLSKYIVGHKLKVQTDFSYIKEESKSDLLQYRFQFELTL</sequence>
<evidence type="ECO:0000313" key="1">
    <source>
        <dbReference type="EMBL" id="NMM47429.1"/>
    </source>
</evidence>
<dbReference type="Proteomes" id="UP000559010">
    <property type="component" value="Unassembled WGS sequence"/>
</dbReference>
<organism evidence="1 2">
    <name type="scientific">Marinigracilibium pacificum</name>
    <dbReference type="NCBI Taxonomy" id="2729599"/>
    <lineage>
        <taxon>Bacteria</taxon>
        <taxon>Pseudomonadati</taxon>
        <taxon>Bacteroidota</taxon>
        <taxon>Cytophagia</taxon>
        <taxon>Cytophagales</taxon>
        <taxon>Flammeovirgaceae</taxon>
        <taxon>Marinigracilibium</taxon>
    </lineage>
</organism>
<evidence type="ECO:0000313" key="2">
    <source>
        <dbReference type="Proteomes" id="UP000559010"/>
    </source>
</evidence>
<reference evidence="1 2" key="1">
    <citation type="submission" date="2020-04" db="EMBL/GenBank/DDBJ databases">
        <title>Flammeovirgaceae bacterium KN852 isolated from deep sea.</title>
        <authorList>
            <person name="Zhang D.-C."/>
        </authorList>
    </citation>
    <scope>NUCLEOTIDE SEQUENCE [LARGE SCALE GENOMIC DNA]</scope>
    <source>
        <strain evidence="1 2">KN852</strain>
    </source>
</reference>
<gene>
    <name evidence="1" type="ORF">HH304_03395</name>
</gene>
<keyword evidence="2" id="KW-1185">Reference proteome</keyword>
<protein>
    <submittedName>
        <fullName evidence="1">FmdC</fullName>
    </submittedName>
</protein>
<dbReference type="InterPro" id="IPR010870">
    <property type="entry name" value="Porin_O/P"/>
</dbReference>
<comment type="caution">
    <text evidence="1">The sequence shown here is derived from an EMBL/GenBank/DDBJ whole genome shotgun (WGS) entry which is preliminary data.</text>
</comment>
<dbReference type="InterPro" id="IPR023614">
    <property type="entry name" value="Porin_dom_sf"/>
</dbReference>
<dbReference type="PROSITE" id="PS51257">
    <property type="entry name" value="PROKAR_LIPOPROTEIN"/>
    <property type="match status" value="1"/>
</dbReference>
<dbReference type="EMBL" id="JABBNU010000002">
    <property type="protein sequence ID" value="NMM47429.1"/>
    <property type="molecule type" value="Genomic_DNA"/>
</dbReference>